<dbReference type="Proteomes" id="UP001060085">
    <property type="component" value="Linkage Group LG05"/>
</dbReference>
<organism evidence="1 2">
    <name type="scientific">Catharanthus roseus</name>
    <name type="common">Madagascar periwinkle</name>
    <name type="synonym">Vinca rosea</name>
    <dbReference type="NCBI Taxonomy" id="4058"/>
    <lineage>
        <taxon>Eukaryota</taxon>
        <taxon>Viridiplantae</taxon>
        <taxon>Streptophyta</taxon>
        <taxon>Embryophyta</taxon>
        <taxon>Tracheophyta</taxon>
        <taxon>Spermatophyta</taxon>
        <taxon>Magnoliopsida</taxon>
        <taxon>eudicotyledons</taxon>
        <taxon>Gunneridae</taxon>
        <taxon>Pentapetalae</taxon>
        <taxon>asterids</taxon>
        <taxon>lamiids</taxon>
        <taxon>Gentianales</taxon>
        <taxon>Apocynaceae</taxon>
        <taxon>Rauvolfioideae</taxon>
        <taxon>Vinceae</taxon>
        <taxon>Catharanthinae</taxon>
        <taxon>Catharanthus</taxon>
    </lineage>
</organism>
<evidence type="ECO:0000313" key="2">
    <source>
        <dbReference type="Proteomes" id="UP001060085"/>
    </source>
</evidence>
<name>A0ACC0AXY1_CATRO</name>
<evidence type="ECO:0000313" key="1">
    <source>
        <dbReference type="EMBL" id="KAI5664788.1"/>
    </source>
</evidence>
<comment type="caution">
    <text evidence="1">The sequence shown here is derived from an EMBL/GenBank/DDBJ whole genome shotgun (WGS) entry which is preliminary data.</text>
</comment>
<keyword evidence="2" id="KW-1185">Reference proteome</keyword>
<gene>
    <name evidence="1" type="ORF">M9H77_24111</name>
</gene>
<sequence>MKFPLQGSMMFCRIQSLYYPCTLGSYITDLVLDYDSLCQGIGKPVILLMPVSVVRWRNFQDYLVSCHTCLLSLNTSFQWNKEMTGLPFIELLKGQTSTFLFVFSPVLQMEENKIIQPGTGVHYNESVKDARVVTAVQTLSLISE</sequence>
<dbReference type="EMBL" id="CM044705">
    <property type="protein sequence ID" value="KAI5664788.1"/>
    <property type="molecule type" value="Genomic_DNA"/>
</dbReference>
<proteinExistence type="predicted"/>
<protein>
    <submittedName>
        <fullName evidence="1">Uncharacterized protein</fullName>
    </submittedName>
</protein>
<reference evidence="2" key="1">
    <citation type="journal article" date="2023" name="Nat. Plants">
        <title>Single-cell RNA sequencing provides a high-resolution roadmap for understanding the multicellular compartmentation of specialized metabolism.</title>
        <authorList>
            <person name="Sun S."/>
            <person name="Shen X."/>
            <person name="Li Y."/>
            <person name="Li Y."/>
            <person name="Wang S."/>
            <person name="Li R."/>
            <person name="Zhang H."/>
            <person name="Shen G."/>
            <person name="Guo B."/>
            <person name="Wei J."/>
            <person name="Xu J."/>
            <person name="St-Pierre B."/>
            <person name="Chen S."/>
            <person name="Sun C."/>
        </authorList>
    </citation>
    <scope>NUCLEOTIDE SEQUENCE [LARGE SCALE GENOMIC DNA]</scope>
</reference>
<accession>A0ACC0AXY1</accession>